<evidence type="ECO:0000256" key="1">
    <source>
        <dbReference type="SAM" id="MobiDB-lite"/>
    </source>
</evidence>
<proteinExistence type="predicted"/>
<name>A0A084VZN2_ANOSI</name>
<accession>A0A084VZN2</accession>
<reference evidence="3" key="2">
    <citation type="submission" date="2020-05" db="UniProtKB">
        <authorList>
            <consortium name="EnsemblMetazoa"/>
        </authorList>
    </citation>
    <scope>IDENTIFICATION</scope>
</reference>
<evidence type="ECO:0000313" key="2">
    <source>
        <dbReference type="EMBL" id="KFB43426.1"/>
    </source>
</evidence>
<dbReference type="EMBL" id="KE525252">
    <property type="protein sequence ID" value="KFB43426.1"/>
    <property type="molecule type" value="Genomic_DNA"/>
</dbReference>
<evidence type="ECO:0000313" key="4">
    <source>
        <dbReference type="Proteomes" id="UP000030765"/>
    </source>
</evidence>
<dbReference type="Proteomes" id="UP000030765">
    <property type="component" value="Unassembled WGS sequence"/>
</dbReference>
<dbReference type="EMBL" id="ATLV01018894">
    <property type="status" value="NOT_ANNOTATED_CDS"/>
    <property type="molecule type" value="Genomic_DNA"/>
</dbReference>
<organism evidence="2">
    <name type="scientific">Anopheles sinensis</name>
    <name type="common">Mosquito</name>
    <dbReference type="NCBI Taxonomy" id="74873"/>
    <lineage>
        <taxon>Eukaryota</taxon>
        <taxon>Metazoa</taxon>
        <taxon>Ecdysozoa</taxon>
        <taxon>Arthropoda</taxon>
        <taxon>Hexapoda</taxon>
        <taxon>Insecta</taxon>
        <taxon>Pterygota</taxon>
        <taxon>Neoptera</taxon>
        <taxon>Endopterygota</taxon>
        <taxon>Diptera</taxon>
        <taxon>Nematocera</taxon>
        <taxon>Culicoidea</taxon>
        <taxon>Culicidae</taxon>
        <taxon>Anophelinae</taxon>
        <taxon>Anopheles</taxon>
    </lineage>
</organism>
<reference evidence="2 4" key="1">
    <citation type="journal article" date="2014" name="BMC Genomics">
        <title>Genome sequence of Anopheles sinensis provides insight into genetics basis of mosquito competence for malaria parasites.</title>
        <authorList>
            <person name="Zhou D."/>
            <person name="Zhang D."/>
            <person name="Ding G."/>
            <person name="Shi L."/>
            <person name="Hou Q."/>
            <person name="Ye Y."/>
            <person name="Xu Y."/>
            <person name="Zhou H."/>
            <person name="Xiong C."/>
            <person name="Li S."/>
            <person name="Yu J."/>
            <person name="Hong S."/>
            <person name="Yu X."/>
            <person name="Zou P."/>
            <person name="Chen C."/>
            <person name="Chang X."/>
            <person name="Wang W."/>
            <person name="Lv Y."/>
            <person name="Sun Y."/>
            <person name="Ma L."/>
            <person name="Shen B."/>
            <person name="Zhu C."/>
        </authorList>
    </citation>
    <scope>NUCLEOTIDE SEQUENCE [LARGE SCALE GENOMIC DNA]</scope>
</reference>
<gene>
    <name evidence="2" type="ORF">ZHAS_00011238</name>
</gene>
<sequence>MPSSVCVSLGKASLPRGFSLKILLGLRINLRVCHFDVFVDRREHNTIIPLLDRTLELACLKCSQKNGQVAPCTFCPPPAGGRYIPLDLTLSRSAPVTMAALVGVWLLAARIRRGWFCHDPSLGTIDRSRSPPIDRPNKAPFGAATVQPVRRRSQRSIS</sequence>
<feature type="region of interest" description="Disordered" evidence="1">
    <location>
        <begin position="127"/>
        <end position="158"/>
    </location>
</feature>
<protein>
    <submittedName>
        <fullName evidence="2 3">Uncharacterized protein</fullName>
    </submittedName>
</protein>
<dbReference type="VEuPathDB" id="VectorBase:ASIC011238"/>
<dbReference type="AlphaFoldDB" id="A0A084VZN2"/>
<feature type="compositionally biased region" description="Basic residues" evidence="1">
    <location>
        <begin position="149"/>
        <end position="158"/>
    </location>
</feature>
<evidence type="ECO:0000313" key="3">
    <source>
        <dbReference type="EnsemblMetazoa" id="ASIC011238-PA"/>
    </source>
</evidence>
<dbReference type="EnsemblMetazoa" id="ASIC011238-RA">
    <property type="protein sequence ID" value="ASIC011238-PA"/>
    <property type="gene ID" value="ASIC011238"/>
</dbReference>
<keyword evidence="4" id="KW-1185">Reference proteome</keyword>